<comment type="caution">
    <text evidence="2">The sequence shown here is derived from an EMBL/GenBank/DDBJ whole genome shotgun (WGS) entry which is preliminary data.</text>
</comment>
<sequence length="198" mass="22555">MHQDATNPRTLSDPSRQATGTCDERLSSANLHRREHMCNSLSFYHLGDSSSVLKSVGPSTIFYDSQSIFSRRGFDIFQKHRRNSPWAKHARDLSWLLAAPNEILYEILANLHPTDLYHMARRNTFSSYSNVPNLCLAIRPRFPKAPRDSIPTEQHASVQVDRHDVRAYSHCSECGYLSIVWSGSEKPVVATLYSKRPP</sequence>
<dbReference type="EMBL" id="BRPK01000004">
    <property type="protein sequence ID" value="GLB37893.1"/>
    <property type="molecule type" value="Genomic_DNA"/>
</dbReference>
<protein>
    <recommendedName>
        <fullName evidence="4">F-box domain-containing protein</fullName>
    </recommendedName>
</protein>
<feature type="compositionally biased region" description="Polar residues" evidence="1">
    <location>
        <begin position="1"/>
        <end position="20"/>
    </location>
</feature>
<dbReference type="Proteomes" id="UP001063166">
    <property type="component" value="Unassembled WGS sequence"/>
</dbReference>
<evidence type="ECO:0000256" key="1">
    <source>
        <dbReference type="SAM" id="MobiDB-lite"/>
    </source>
</evidence>
<organism evidence="2 3">
    <name type="scientific">Lyophyllum shimeji</name>
    <name type="common">Hon-shimeji</name>
    <name type="synonym">Tricholoma shimeji</name>
    <dbReference type="NCBI Taxonomy" id="47721"/>
    <lineage>
        <taxon>Eukaryota</taxon>
        <taxon>Fungi</taxon>
        <taxon>Dikarya</taxon>
        <taxon>Basidiomycota</taxon>
        <taxon>Agaricomycotina</taxon>
        <taxon>Agaricomycetes</taxon>
        <taxon>Agaricomycetidae</taxon>
        <taxon>Agaricales</taxon>
        <taxon>Tricholomatineae</taxon>
        <taxon>Lyophyllaceae</taxon>
        <taxon>Lyophyllum</taxon>
    </lineage>
</organism>
<evidence type="ECO:0008006" key="4">
    <source>
        <dbReference type="Google" id="ProtNLM"/>
    </source>
</evidence>
<accession>A0A9P3PM00</accession>
<dbReference type="AlphaFoldDB" id="A0A9P3PM00"/>
<evidence type="ECO:0000313" key="3">
    <source>
        <dbReference type="Proteomes" id="UP001063166"/>
    </source>
</evidence>
<evidence type="ECO:0000313" key="2">
    <source>
        <dbReference type="EMBL" id="GLB37893.1"/>
    </source>
</evidence>
<keyword evidence="3" id="KW-1185">Reference proteome</keyword>
<proteinExistence type="predicted"/>
<reference evidence="2" key="1">
    <citation type="submission" date="2022-07" db="EMBL/GenBank/DDBJ databases">
        <title>The genome of Lyophyllum shimeji provides insight into the initial evolution of ectomycorrhizal fungal genome.</title>
        <authorList>
            <person name="Kobayashi Y."/>
            <person name="Shibata T."/>
            <person name="Hirakawa H."/>
            <person name="Shigenobu S."/>
            <person name="Nishiyama T."/>
            <person name="Yamada A."/>
            <person name="Hasebe M."/>
            <person name="Kawaguchi M."/>
        </authorList>
    </citation>
    <scope>NUCLEOTIDE SEQUENCE</scope>
    <source>
        <strain evidence="2">AT787</strain>
    </source>
</reference>
<feature type="region of interest" description="Disordered" evidence="1">
    <location>
        <begin position="1"/>
        <end position="21"/>
    </location>
</feature>
<gene>
    <name evidence="2" type="ORF">LshimejAT787_0409440</name>
</gene>
<name>A0A9P3PM00_LYOSH</name>